<feature type="compositionally biased region" description="Polar residues" evidence="11">
    <location>
        <begin position="875"/>
        <end position="886"/>
    </location>
</feature>
<feature type="compositionally biased region" description="Polar residues" evidence="11">
    <location>
        <begin position="171"/>
        <end position="184"/>
    </location>
</feature>
<dbReference type="CDD" id="cd00130">
    <property type="entry name" value="PAS"/>
    <property type="match status" value="1"/>
</dbReference>
<evidence type="ECO:0000256" key="7">
    <source>
        <dbReference type="ARBA" id="ARBA00023163"/>
    </source>
</evidence>
<evidence type="ECO:0000256" key="11">
    <source>
        <dbReference type="SAM" id="MobiDB-lite"/>
    </source>
</evidence>
<dbReference type="GO" id="GO:0000122">
    <property type="term" value="P:negative regulation of transcription by RNA polymerase II"/>
    <property type="evidence" value="ECO:0007669"/>
    <property type="project" value="TreeGrafter"/>
</dbReference>
<dbReference type="Pfam" id="PF08447">
    <property type="entry name" value="PAS_3"/>
    <property type="match status" value="1"/>
</dbReference>
<feature type="region of interest" description="Disordered" evidence="11">
    <location>
        <begin position="19"/>
        <end position="191"/>
    </location>
</feature>
<feature type="compositionally biased region" description="Polar residues" evidence="11">
    <location>
        <begin position="26"/>
        <end position="44"/>
    </location>
</feature>
<dbReference type="PANTHER" id="PTHR11269:SF9">
    <property type="entry name" value="PERIOD CIRCADIAN PROTEIN HOMOLOG 2"/>
    <property type="match status" value="1"/>
</dbReference>
<comment type="subcellular location">
    <subcellularLocation>
        <location evidence="2">Cytoplasm</location>
    </subcellularLocation>
    <subcellularLocation>
        <location evidence="1">Nucleus</location>
    </subcellularLocation>
</comment>
<name>A0A7N6F7R7_ANATE</name>
<feature type="region of interest" description="Disordered" evidence="11">
    <location>
        <begin position="1005"/>
        <end position="1065"/>
    </location>
</feature>
<feature type="domain" description="PAS" evidence="12">
    <location>
        <begin position="430"/>
        <end position="473"/>
    </location>
</feature>
<feature type="compositionally biased region" description="Low complexity" evidence="11">
    <location>
        <begin position="56"/>
        <end position="72"/>
    </location>
</feature>
<sequence>MSEYSDSKPYHFLVLADQDGALGCRASTSSSMPRGASGCSSMAQLHQMGGYSQGRPDLGLPSDGSDSSGQDPPSSPHKHRKNGRSRSLPEEDVEMKSSGSSGSGTESHGNESHGNDSHGNESHGHESVGSSNGNSKDSALLESSESNKSSNSHSPSPPSSSNAFSLLSSEQDNPSTSGCSSQESAKAKTQKEVIKTLKELKLHLPPEKRHNNKSTTLNTLKYALRCVKQVEANEEYYQLRMINDSQPSGLDVSSYTIEEIDSITSEYTLKNNDIFAVAVSLMTGRIVYISDQAASILNCKRDVLKNTKFVEFLTPQDVSVFYCFTTPYRLPSWSMCTGAESSPPDCIQEKSFFCRIRCVGGKECEGDLQYYPFRMTPYLMKVQDTVHTEDQFCCLLLAERVHSGYEAPRIPTDKRVFTTTHTPSCVFQDVDERAVPLLGYLPQDLIGTSVLLHLHPNDRPVMLGIHRKILQYAGQPFDHSSIRFCARNGEYVILDTSWSSFVNPWSRKVSFVIGRHKVRMGPVNEDVFMAPASPVREVKSMDSDIQEITEQIHRLLLQVRKSGQRLQKRLGWLRNNISTLPLTLGLSSAESVQKHPAVVRPKDSAAPFNWRETGSTMEERRASFQEELTFNDQTCYSYQQISCLDSVIRYLESCNVPITMKRKCQSSSNTTSSNSEDDKQNGPDSELVSVLLAEPALLNDRPAVVGSPLPLPVPNKPESVVSITSQCSYSSTIVHVGDKKLQPDSEIIEDVPGAGETAESGQNTGGPPCAVSPPSHERESYKKLGLTKQVLAAHTQKEEQAFLYRFRELRSLTALKGNSVPAAPSCKQCGAGTEPTSRRGTRNKRTKSKRAKQIESSDSTASHQRQQQLRPPLLNPTSWSPSDTSQSTFPMAYPAMMPGYPFQVYPRAGSVAPYTETTPTGYVNIQGAQAPPCPPSIHPAPYANPMVTPIVALVLPNYMYPQMAPGPPPPQPVYQAESGSFPTQAQPFGQSVFLGQHTFTAPPSLSVHNQFNSQNHSAPQAGYLNPSFHFPPSSETPKAPVEGQSRSSTPQSGGGGRQASPPLFQSRCSSPLNLLELELSVERQDSTALSTGGPGNNTGEREKGSSGNQAKERELKQVNKEIDLFFGCFLFSFLFLPKSLNAYNGYSSPVFSLNC</sequence>
<dbReference type="InterPro" id="IPR057310">
    <property type="entry name" value="PER1-3_bHLH"/>
</dbReference>
<dbReference type="GeneTree" id="ENSGT00940000156342"/>
<gene>
    <name evidence="13" type="primary">PER2</name>
</gene>
<evidence type="ECO:0000256" key="9">
    <source>
        <dbReference type="ARBA" id="ARBA00039684"/>
    </source>
</evidence>
<evidence type="ECO:0000256" key="4">
    <source>
        <dbReference type="ARBA" id="ARBA00022737"/>
    </source>
</evidence>
<feature type="compositionally biased region" description="Low complexity" evidence="11">
    <location>
        <begin position="138"/>
        <end position="170"/>
    </location>
</feature>
<evidence type="ECO:0000256" key="8">
    <source>
        <dbReference type="ARBA" id="ARBA00023242"/>
    </source>
</evidence>
<keyword evidence="14" id="KW-1185">Reference proteome</keyword>
<dbReference type="GO" id="GO:0043153">
    <property type="term" value="P:entrainment of circadian clock by photoperiod"/>
    <property type="evidence" value="ECO:0007669"/>
    <property type="project" value="TreeGrafter"/>
</dbReference>
<dbReference type="PROSITE" id="PS50112">
    <property type="entry name" value="PAS"/>
    <property type="match status" value="1"/>
</dbReference>
<dbReference type="InterPro" id="IPR013655">
    <property type="entry name" value="PAS_fold_3"/>
</dbReference>
<evidence type="ECO:0000256" key="1">
    <source>
        <dbReference type="ARBA" id="ARBA00004123"/>
    </source>
</evidence>
<protein>
    <recommendedName>
        <fullName evidence="9">Period circadian protein homolog 2</fullName>
    </recommendedName>
    <alternativeName>
        <fullName evidence="10">Circadian clock protein PERIOD 2</fullName>
    </alternativeName>
</protein>
<feature type="compositionally biased region" description="Basic residues" evidence="11">
    <location>
        <begin position="839"/>
        <end position="851"/>
    </location>
</feature>
<dbReference type="InterPro" id="IPR035965">
    <property type="entry name" value="PAS-like_dom_sf"/>
</dbReference>
<feature type="compositionally biased region" description="Polar residues" evidence="11">
    <location>
        <begin position="977"/>
        <end position="987"/>
    </location>
</feature>
<reference evidence="13" key="2">
    <citation type="submission" date="2025-08" db="UniProtKB">
        <authorList>
            <consortium name="Ensembl"/>
        </authorList>
    </citation>
    <scope>IDENTIFICATION</scope>
</reference>
<dbReference type="GO" id="GO:0005634">
    <property type="term" value="C:nucleus"/>
    <property type="evidence" value="ECO:0007669"/>
    <property type="project" value="UniProtKB-SubCell"/>
</dbReference>
<feature type="compositionally biased region" description="Low complexity" evidence="11">
    <location>
        <begin position="97"/>
        <end position="107"/>
    </location>
</feature>
<dbReference type="AlphaFoldDB" id="A0A7N6F7R7"/>
<accession>A0A7N6F7R7</accession>
<feature type="region of interest" description="Disordered" evidence="11">
    <location>
        <begin position="1083"/>
        <end position="1112"/>
    </location>
</feature>
<dbReference type="SMART" id="SM00091">
    <property type="entry name" value="PAS"/>
    <property type="match status" value="2"/>
</dbReference>
<dbReference type="Ensembl" id="ENSATET00000063118.2">
    <property type="protein sequence ID" value="ENSATEP00000041041.2"/>
    <property type="gene ID" value="ENSATEG00000010983.3"/>
</dbReference>
<feature type="compositionally biased region" description="Polar residues" evidence="11">
    <location>
        <begin position="128"/>
        <end position="137"/>
    </location>
</feature>
<dbReference type="InterPro" id="IPR048814">
    <property type="entry name" value="Per1-3_PAS-A"/>
</dbReference>
<feature type="region of interest" description="Disordered" evidence="11">
    <location>
        <begin position="753"/>
        <end position="777"/>
    </location>
</feature>
<dbReference type="PANTHER" id="PTHR11269">
    <property type="entry name" value="PERIOD CIRCADIAN PROTEIN"/>
    <property type="match status" value="1"/>
</dbReference>
<feature type="compositionally biased region" description="Basic and acidic residues" evidence="11">
    <location>
        <begin position="108"/>
        <end position="126"/>
    </location>
</feature>
<dbReference type="Proteomes" id="UP000265040">
    <property type="component" value="Chromosome 17"/>
</dbReference>
<dbReference type="FunFam" id="3.30.450.20:FF:000004">
    <property type="entry name" value="Period circadian protein homolog 3"/>
    <property type="match status" value="1"/>
</dbReference>
<reference evidence="13" key="1">
    <citation type="submission" date="2021-04" db="EMBL/GenBank/DDBJ databases">
        <authorList>
            <consortium name="Wellcome Sanger Institute Data Sharing"/>
        </authorList>
    </citation>
    <scope>NUCLEOTIDE SEQUENCE [LARGE SCALE GENOMIC DNA]</scope>
</reference>
<feature type="region of interest" description="Disordered" evidence="11">
    <location>
        <begin position="819"/>
        <end position="886"/>
    </location>
</feature>
<dbReference type="FunFam" id="3.30.450.20:FF:000013">
    <property type="entry name" value="Period circadian protein homolog 2"/>
    <property type="match status" value="1"/>
</dbReference>
<dbReference type="InterPro" id="IPR050760">
    <property type="entry name" value="Period_circadian_regulator"/>
</dbReference>
<dbReference type="GO" id="GO:0001222">
    <property type="term" value="F:transcription corepressor binding"/>
    <property type="evidence" value="ECO:0007669"/>
    <property type="project" value="TreeGrafter"/>
</dbReference>
<feature type="region of interest" description="Disordered" evidence="11">
    <location>
        <begin position="663"/>
        <end position="684"/>
    </location>
</feature>
<evidence type="ECO:0000256" key="6">
    <source>
        <dbReference type="ARBA" id="ARBA00023108"/>
    </source>
</evidence>
<dbReference type="GO" id="GO:0005737">
    <property type="term" value="C:cytoplasm"/>
    <property type="evidence" value="ECO:0007669"/>
    <property type="project" value="UniProtKB-SubCell"/>
</dbReference>
<keyword evidence="6" id="KW-0090">Biological rhythms</keyword>
<dbReference type="Pfam" id="PF21353">
    <property type="entry name" value="Per3-like_PAS-A"/>
    <property type="match status" value="1"/>
</dbReference>
<evidence type="ECO:0000313" key="14">
    <source>
        <dbReference type="Proteomes" id="UP000265040"/>
    </source>
</evidence>
<dbReference type="SUPFAM" id="SSF55785">
    <property type="entry name" value="PYP-like sensor domain (PAS domain)"/>
    <property type="match status" value="1"/>
</dbReference>
<evidence type="ECO:0000256" key="2">
    <source>
        <dbReference type="ARBA" id="ARBA00004496"/>
    </source>
</evidence>
<evidence type="ECO:0000259" key="12">
    <source>
        <dbReference type="PROSITE" id="PS50112"/>
    </source>
</evidence>
<organism evidence="13 14">
    <name type="scientific">Anabas testudineus</name>
    <name type="common">Climbing perch</name>
    <name type="synonym">Anthias testudineus</name>
    <dbReference type="NCBI Taxonomy" id="64144"/>
    <lineage>
        <taxon>Eukaryota</taxon>
        <taxon>Metazoa</taxon>
        <taxon>Chordata</taxon>
        <taxon>Craniata</taxon>
        <taxon>Vertebrata</taxon>
        <taxon>Euteleostomi</taxon>
        <taxon>Actinopterygii</taxon>
        <taxon>Neopterygii</taxon>
        <taxon>Teleostei</taxon>
        <taxon>Neoteleostei</taxon>
        <taxon>Acanthomorphata</taxon>
        <taxon>Anabantaria</taxon>
        <taxon>Anabantiformes</taxon>
        <taxon>Anabantoidei</taxon>
        <taxon>Anabantidae</taxon>
        <taxon>Anabas</taxon>
    </lineage>
</organism>
<evidence type="ECO:0000256" key="10">
    <source>
        <dbReference type="ARBA" id="ARBA00042893"/>
    </source>
</evidence>
<dbReference type="GO" id="GO:0000976">
    <property type="term" value="F:transcription cis-regulatory region binding"/>
    <property type="evidence" value="ECO:0007669"/>
    <property type="project" value="TreeGrafter"/>
</dbReference>
<reference evidence="13" key="3">
    <citation type="submission" date="2025-09" db="UniProtKB">
        <authorList>
            <consortium name="Ensembl"/>
        </authorList>
    </citation>
    <scope>IDENTIFICATION</scope>
</reference>
<keyword evidence="4" id="KW-0677">Repeat</keyword>
<dbReference type="Pfam" id="PF23170">
    <property type="entry name" value="bHLH_PER"/>
    <property type="match status" value="1"/>
</dbReference>
<feature type="compositionally biased region" description="Basic and acidic residues" evidence="11">
    <location>
        <begin position="1099"/>
        <end position="1112"/>
    </location>
</feature>
<evidence type="ECO:0000256" key="3">
    <source>
        <dbReference type="ARBA" id="ARBA00022490"/>
    </source>
</evidence>
<keyword evidence="3" id="KW-0963">Cytoplasm</keyword>
<keyword evidence="7" id="KW-0804">Transcription</keyword>
<feature type="region of interest" description="Disordered" evidence="11">
    <location>
        <begin position="967"/>
        <end position="987"/>
    </location>
</feature>
<evidence type="ECO:0000256" key="5">
    <source>
        <dbReference type="ARBA" id="ARBA00023015"/>
    </source>
</evidence>
<keyword evidence="5" id="KW-0805">Transcription regulation</keyword>
<dbReference type="GO" id="GO:0032922">
    <property type="term" value="P:circadian regulation of gene expression"/>
    <property type="evidence" value="ECO:0007669"/>
    <property type="project" value="TreeGrafter"/>
</dbReference>
<keyword evidence="8" id="KW-0539">Nucleus</keyword>
<evidence type="ECO:0000313" key="13">
    <source>
        <dbReference type="Ensembl" id="ENSATEP00000041041.2"/>
    </source>
</evidence>
<proteinExistence type="predicted"/>
<dbReference type="Gene3D" id="3.30.450.20">
    <property type="entry name" value="PAS domain"/>
    <property type="match status" value="2"/>
</dbReference>
<dbReference type="InterPro" id="IPR000014">
    <property type="entry name" value="PAS"/>
</dbReference>
<feature type="compositionally biased region" description="Polar residues" evidence="11">
    <location>
        <begin position="854"/>
        <end position="863"/>
    </location>
</feature>
<feature type="compositionally biased region" description="Polar residues" evidence="11">
    <location>
        <begin position="1005"/>
        <end position="1018"/>
    </location>
</feature>